<keyword evidence="2" id="KW-1185">Reference proteome</keyword>
<comment type="caution">
    <text evidence="1">The sequence shown here is derived from an EMBL/GenBank/DDBJ whole genome shotgun (WGS) entry which is preliminary data.</text>
</comment>
<protein>
    <recommendedName>
        <fullName evidence="3">Flavin-nucleotide-binding protein</fullName>
    </recommendedName>
</protein>
<name>A0A9P8CA31_9HELO</name>
<dbReference type="Proteomes" id="UP000824998">
    <property type="component" value="Unassembled WGS sequence"/>
</dbReference>
<dbReference type="EMBL" id="MU251361">
    <property type="protein sequence ID" value="KAG9239112.1"/>
    <property type="molecule type" value="Genomic_DNA"/>
</dbReference>
<dbReference type="OrthoDB" id="444432at2759"/>
<organism evidence="1 2">
    <name type="scientific">Amylocarpus encephaloides</name>
    <dbReference type="NCBI Taxonomy" id="45428"/>
    <lineage>
        <taxon>Eukaryota</taxon>
        <taxon>Fungi</taxon>
        <taxon>Dikarya</taxon>
        <taxon>Ascomycota</taxon>
        <taxon>Pezizomycotina</taxon>
        <taxon>Leotiomycetes</taxon>
        <taxon>Helotiales</taxon>
        <taxon>Helotiales incertae sedis</taxon>
        <taxon>Amylocarpus</taxon>
    </lineage>
</organism>
<dbReference type="Pfam" id="PF12900">
    <property type="entry name" value="Pyridox_ox_2"/>
    <property type="match status" value="1"/>
</dbReference>
<accession>A0A9P8CA31</accession>
<dbReference type="InterPro" id="IPR024747">
    <property type="entry name" value="Pyridox_Oxase-rel"/>
</dbReference>
<dbReference type="PANTHER" id="PTHR34071">
    <property type="entry name" value="5-NITROIMIDAZOLE ANTIBIOTICS RESISTANCE PROTEIN, NIMA-FAMILY-RELATED PROTEIN-RELATED"/>
    <property type="match status" value="1"/>
</dbReference>
<reference evidence="1" key="1">
    <citation type="journal article" date="2021" name="IMA Fungus">
        <title>Genomic characterization of three marine fungi, including Emericellopsis atlantica sp. nov. with signatures of a generalist lifestyle and marine biomass degradation.</title>
        <authorList>
            <person name="Hagestad O.C."/>
            <person name="Hou L."/>
            <person name="Andersen J.H."/>
            <person name="Hansen E.H."/>
            <person name="Altermark B."/>
            <person name="Li C."/>
            <person name="Kuhnert E."/>
            <person name="Cox R.J."/>
            <person name="Crous P.W."/>
            <person name="Spatafora J.W."/>
            <person name="Lail K."/>
            <person name="Amirebrahimi M."/>
            <person name="Lipzen A."/>
            <person name="Pangilinan J."/>
            <person name="Andreopoulos W."/>
            <person name="Hayes R.D."/>
            <person name="Ng V."/>
            <person name="Grigoriev I.V."/>
            <person name="Jackson S.A."/>
            <person name="Sutton T.D.S."/>
            <person name="Dobson A.D.W."/>
            <person name="Rama T."/>
        </authorList>
    </citation>
    <scope>NUCLEOTIDE SEQUENCE</scope>
    <source>
        <strain evidence="1">TRa018bII</strain>
    </source>
</reference>
<dbReference type="AlphaFoldDB" id="A0A9P8CA31"/>
<dbReference type="InterPro" id="IPR012349">
    <property type="entry name" value="Split_barrel_FMN-bd"/>
</dbReference>
<gene>
    <name evidence="1" type="ORF">BJ875DRAFT_243266</name>
</gene>
<evidence type="ECO:0008006" key="3">
    <source>
        <dbReference type="Google" id="ProtNLM"/>
    </source>
</evidence>
<evidence type="ECO:0000313" key="2">
    <source>
        <dbReference type="Proteomes" id="UP000824998"/>
    </source>
</evidence>
<dbReference type="Gene3D" id="2.30.110.10">
    <property type="entry name" value="Electron Transport, Fmn-binding Protein, Chain A"/>
    <property type="match status" value="1"/>
</dbReference>
<sequence length="266" mass="29590">MADEESPAYPKVPRSTINRYKPRGKYDYASIHDIVNTMPIVHVSFPTLDPEDPFPAVLPMIGFMASFENQAAGLDEALDLYLHGYVSSRIMRLSKDGGSGAEKGLPLTVAATHLDGLVLALTPNSHSYNYRSAILHGYATPVTDHEEKVWAMEEITNSVLADRWTNTRVPPNKTEMTTTQILRVRIVSASAKIRSGEPHDDRKDLKDEEMRKKVWVGVVPTWIQYGEPKACEYNLAGNVPDYVKAFVDGENKEGRRKAEEAAMDGG</sequence>
<dbReference type="PANTHER" id="PTHR34071:SF2">
    <property type="entry name" value="FLAVIN-NUCLEOTIDE-BINDING PROTEIN"/>
    <property type="match status" value="1"/>
</dbReference>
<evidence type="ECO:0000313" key="1">
    <source>
        <dbReference type="EMBL" id="KAG9239112.1"/>
    </source>
</evidence>
<dbReference type="SUPFAM" id="SSF50475">
    <property type="entry name" value="FMN-binding split barrel"/>
    <property type="match status" value="1"/>
</dbReference>
<proteinExistence type="predicted"/>